<gene>
    <name evidence="6" type="primary">mce3R_2</name>
    <name evidence="6" type="ORF">GCM10009836_36940</name>
</gene>
<keyword evidence="1" id="KW-0805">Transcription regulation</keyword>
<dbReference type="InterPro" id="IPR001647">
    <property type="entry name" value="HTH_TetR"/>
</dbReference>
<dbReference type="RefSeq" id="WP_344418249.1">
    <property type="nucleotide sequence ID" value="NZ_BAAAQK010000009.1"/>
</dbReference>
<organism evidence="6 7">
    <name type="scientific">Pseudonocardia ailaonensis</name>
    <dbReference type="NCBI Taxonomy" id="367279"/>
    <lineage>
        <taxon>Bacteria</taxon>
        <taxon>Bacillati</taxon>
        <taxon>Actinomycetota</taxon>
        <taxon>Actinomycetes</taxon>
        <taxon>Pseudonocardiales</taxon>
        <taxon>Pseudonocardiaceae</taxon>
        <taxon>Pseudonocardia</taxon>
    </lineage>
</organism>
<evidence type="ECO:0000259" key="5">
    <source>
        <dbReference type="PROSITE" id="PS50977"/>
    </source>
</evidence>
<dbReference type="Gene3D" id="1.10.10.60">
    <property type="entry name" value="Homeodomain-like"/>
    <property type="match status" value="1"/>
</dbReference>
<feature type="DNA-binding region" description="H-T-H motif" evidence="4">
    <location>
        <begin position="241"/>
        <end position="260"/>
    </location>
</feature>
<evidence type="ECO:0000256" key="4">
    <source>
        <dbReference type="PROSITE-ProRule" id="PRU00335"/>
    </source>
</evidence>
<protein>
    <submittedName>
        <fullName evidence="6">TetR family transcriptional regulator Mce3R</fullName>
    </submittedName>
</protein>
<feature type="domain" description="HTH tetR-type" evidence="5">
    <location>
        <begin position="218"/>
        <end position="278"/>
    </location>
</feature>
<reference evidence="6 7" key="1">
    <citation type="journal article" date="2019" name="Int. J. Syst. Evol. Microbiol.">
        <title>The Global Catalogue of Microorganisms (GCM) 10K type strain sequencing project: providing services to taxonomists for standard genome sequencing and annotation.</title>
        <authorList>
            <consortium name="The Broad Institute Genomics Platform"/>
            <consortium name="The Broad Institute Genome Sequencing Center for Infectious Disease"/>
            <person name="Wu L."/>
            <person name="Ma J."/>
        </authorList>
    </citation>
    <scope>NUCLEOTIDE SEQUENCE [LARGE SCALE GENOMIC DNA]</scope>
    <source>
        <strain evidence="6 7">JCM 16009</strain>
    </source>
</reference>
<evidence type="ECO:0000313" key="6">
    <source>
        <dbReference type="EMBL" id="GAA1853473.1"/>
    </source>
</evidence>
<sequence length="403" mass="43508">MTGDGSVVAATPIRRARQKSRRLAEIIEAGARLMYSRGFASTSVADVTAEVGVAPSALYRYLPGKEKLLAAVLDRRFTDYEDALQDCQGWDDVADRLTPIAVAHRDLGVLWQREARAMAVDDYDALALRLRAIARGISELLDGPGDGPPPIARAWSTISILTSLSYHSTTVSRERLLRLLPQLIRAVGAHLVEGPPHGSWSAQPIASVAPPLADEDLDDTDLAILDAAMRLYGAKGYHQVTMADLGEAVGMAGPSLYHRYDSKSTVLAAVLNRAGLRLNADARGVLDGAADSVTAMRGLLHSYARLVTTEPHVVEALLSEGARRPDGDRRPVAEQHDRYVKIWSRQLRRCVPALPAGEAMARVYAGITVVNDLSRTHSTRAELSVDALCDLAWAAMSAGLALR</sequence>
<dbReference type="EMBL" id="BAAAQK010000009">
    <property type="protein sequence ID" value="GAA1853473.1"/>
    <property type="molecule type" value="Genomic_DNA"/>
</dbReference>
<proteinExistence type="predicted"/>
<feature type="DNA-binding region" description="H-T-H motif" evidence="4">
    <location>
        <begin position="43"/>
        <end position="62"/>
    </location>
</feature>
<dbReference type="PANTHER" id="PTHR30055">
    <property type="entry name" value="HTH-TYPE TRANSCRIPTIONAL REGULATOR RUTR"/>
    <property type="match status" value="1"/>
</dbReference>
<dbReference type="Gene3D" id="1.10.357.10">
    <property type="entry name" value="Tetracycline Repressor, domain 2"/>
    <property type="match status" value="2"/>
</dbReference>
<dbReference type="PROSITE" id="PS50977">
    <property type="entry name" value="HTH_TETR_2"/>
    <property type="match status" value="2"/>
</dbReference>
<dbReference type="Pfam" id="PF00440">
    <property type="entry name" value="TetR_N"/>
    <property type="match status" value="2"/>
</dbReference>
<evidence type="ECO:0000256" key="3">
    <source>
        <dbReference type="ARBA" id="ARBA00023163"/>
    </source>
</evidence>
<keyword evidence="2 4" id="KW-0238">DNA-binding</keyword>
<evidence type="ECO:0000256" key="2">
    <source>
        <dbReference type="ARBA" id="ARBA00023125"/>
    </source>
</evidence>
<feature type="domain" description="HTH tetR-type" evidence="5">
    <location>
        <begin position="20"/>
        <end position="80"/>
    </location>
</feature>
<dbReference type="InterPro" id="IPR009057">
    <property type="entry name" value="Homeodomain-like_sf"/>
</dbReference>
<dbReference type="InterPro" id="IPR050109">
    <property type="entry name" value="HTH-type_TetR-like_transc_reg"/>
</dbReference>
<accession>A0ABN2N5D8</accession>
<keyword evidence="3" id="KW-0804">Transcription</keyword>
<evidence type="ECO:0000256" key="1">
    <source>
        <dbReference type="ARBA" id="ARBA00023015"/>
    </source>
</evidence>
<evidence type="ECO:0000313" key="7">
    <source>
        <dbReference type="Proteomes" id="UP001500449"/>
    </source>
</evidence>
<name>A0ABN2N5D8_9PSEU</name>
<dbReference type="Proteomes" id="UP001500449">
    <property type="component" value="Unassembled WGS sequence"/>
</dbReference>
<dbReference type="PRINTS" id="PR00455">
    <property type="entry name" value="HTHTETR"/>
</dbReference>
<comment type="caution">
    <text evidence="6">The sequence shown here is derived from an EMBL/GenBank/DDBJ whole genome shotgun (WGS) entry which is preliminary data.</text>
</comment>
<keyword evidence="7" id="KW-1185">Reference proteome</keyword>
<dbReference type="SUPFAM" id="SSF46689">
    <property type="entry name" value="Homeodomain-like"/>
    <property type="match status" value="2"/>
</dbReference>
<dbReference type="PANTHER" id="PTHR30055:SF240">
    <property type="entry name" value="HTH-TYPE TRANSCRIPTIONAL REGULATOR ACRR"/>
    <property type="match status" value="1"/>
</dbReference>